<reference evidence="1 2" key="1">
    <citation type="submission" date="2016-09" db="EMBL/GenBank/DDBJ databases">
        <title>Metabolic pathway, cell adaptation mechanisms and a novel monoxygenase revealed through proteogenomic-transcription analysis of a Sphingomonas haloaromaticamans strain degrading the fungicide ortho-phenylphenol.</title>
        <authorList>
            <person name="Perruchon C."/>
            <person name="Papadopoulou E.S."/>
            <person name="Rousidou C."/>
            <person name="Vasileiadis S."/>
            <person name="Tanou G."/>
            <person name="Amoutzias G."/>
            <person name="Molassiotis A."/>
            <person name="Karpouzas D.G."/>
        </authorList>
    </citation>
    <scope>NUCLEOTIDE SEQUENCE [LARGE SCALE GENOMIC DNA]</scope>
    <source>
        <strain evidence="1 2">P3</strain>
    </source>
</reference>
<proteinExistence type="predicted"/>
<comment type="caution">
    <text evidence="1">The sequence shown here is derived from an EMBL/GenBank/DDBJ whole genome shotgun (WGS) entry which is preliminary data.</text>
</comment>
<dbReference type="RefSeq" id="WP_024019487.1">
    <property type="nucleotide sequence ID" value="NZ_MIPT01000001.1"/>
</dbReference>
<keyword evidence="2" id="KW-1185">Reference proteome</keyword>
<dbReference type="AlphaFoldDB" id="A0A1S1HC83"/>
<name>A0A1S1HC83_9SPHN</name>
<evidence type="ECO:0000313" key="2">
    <source>
        <dbReference type="Proteomes" id="UP000179467"/>
    </source>
</evidence>
<evidence type="ECO:0000313" key="1">
    <source>
        <dbReference type="EMBL" id="OHT19432.1"/>
    </source>
</evidence>
<sequence>MNQEPDGLTRAIALMEEALDLLVDPEDGVVAMRLSHALDLARERQNAKHRSV</sequence>
<accession>A0A1S1HC83</accession>
<dbReference type="EMBL" id="MIPT01000001">
    <property type="protein sequence ID" value="OHT19432.1"/>
    <property type="molecule type" value="Genomic_DNA"/>
</dbReference>
<gene>
    <name evidence="1" type="ORF">BHE75_01417</name>
</gene>
<dbReference type="Proteomes" id="UP000179467">
    <property type="component" value="Unassembled WGS sequence"/>
</dbReference>
<protein>
    <submittedName>
        <fullName evidence="1">Uncharacterized protein</fullName>
    </submittedName>
</protein>
<organism evidence="1 2">
    <name type="scientific">Edaphosphingomonas haloaromaticamans</name>
    <dbReference type="NCBI Taxonomy" id="653954"/>
    <lineage>
        <taxon>Bacteria</taxon>
        <taxon>Pseudomonadati</taxon>
        <taxon>Pseudomonadota</taxon>
        <taxon>Alphaproteobacteria</taxon>
        <taxon>Sphingomonadales</taxon>
        <taxon>Rhizorhabdaceae</taxon>
        <taxon>Edaphosphingomonas</taxon>
    </lineage>
</organism>